<dbReference type="InterPro" id="IPR046887">
    <property type="entry name" value="RsmE_PUA-like"/>
</dbReference>
<reference evidence="15" key="1">
    <citation type="submission" date="2023-06" db="EMBL/GenBank/DDBJ databases">
        <title>Identification and characterization of horizontal gene transfer across gut microbiota members of farm animals based on homology search.</title>
        <authorList>
            <person name="Schwarzerova J."/>
            <person name="Nykrynova M."/>
            <person name="Jureckova K."/>
            <person name="Cejkova D."/>
            <person name="Rychlik I."/>
        </authorList>
    </citation>
    <scope>NUCLEOTIDE SEQUENCE</scope>
    <source>
        <strain evidence="15">ET39</strain>
    </source>
</reference>
<evidence type="ECO:0000256" key="7">
    <source>
        <dbReference type="ARBA" id="ARBA00022603"/>
    </source>
</evidence>
<dbReference type="Proteomes" id="UP001529340">
    <property type="component" value="Unassembled WGS sequence"/>
</dbReference>
<evidence type="ECO:0000256" key="1">
    <source>
        <dbReference type="ARBA" id="ARBA00004496"/>
    </source>
</evidence>
<evidence type="ECO:0000256" key="11">
    <source>
        <dbReference type="ARBA" id="ARBA00047944"/>
    </source>
</evidence>
<comment type="subcellular location">
    <subcellularLocation>
        <location evidence="1 12">Cytoplasm</location>
    </subcellularLocation>
</comment>
<dbReference type="NCBIfam" id="TIGR00046">
    <property type="entry name" value="RsmE family RNA methyltransferase"/>
    <property type="match status" value="1"/>
</dbReference>
<comment type="function">
    <text evidence="10 12">Specifically methylates the N3 position of the uracil ring of uridine 1498 (m3U1498) in 16S rRNA. Acts on the fully assembled 30S ribosomal subunit.</text>
</comment>
<evidence type="ECO:0000256" key="4">
    <source>
        <dbReference type="ARBA" id="ARBA00013673"/>
    </source>
</evidence>
<reference evidence="15" key="2">
    <citation type="submission" date="2023-06" db="EMBL/GenBank/DDBJ databases">
        <authorList>
            <person name="Zeman M."/>
            <person name="Kubasova T."/>
            <person name="Jahodarova E."/>
            <person name="Nykrynova M."/>
            <person name="Rychlik I."/>
        </authorList>
    </citation>
    <scope>NUCLEOTIDE SEQUENCE</scope>
    <source>
        <strain evidence="15">ET39</strain>
    </source>
</reference>
<comment type="similarity">
    <text evidence="2 12">Belongs to the RNA methyltransferase RsmE family.</text>
</comment>
<keyword evidence="7 12" id="KW-0489">Methyltransferase</keyword>
<dbReference type="GO" id="GO:0008168">
    <property type="term" value="F:methyltransferase activity"/>
    <property type="evidence" value="ECO:0007669"/>
    <property type="project" value="UniProtKB-KW"/>
</dbReference>
<evidence type="ECO:0000256" key="3">
    <source>
        <dbReference type="ARBA" id="ARBA00012328"/>
    </source>
</evidence>
<dbReference type="PIRSF" id="PIRSF015601">
    <property type="entry name" value="MTase_slr0722"/>
    <property type="match status" value="1"/>
</dbReference>
<dbReference type="InterPro" id="IPR029028">
    <property type="entry name" value="Alpha/beta_knot_MTases"/>
</dbReference>
<keyword evidence="9 12" id="KW-0949">S-adenosyl-L-methionine</keyword>
<keyword evidence="6 12" id="KW-0698">rRNA processing</keyword>
<dbReference type="InterPro" id="IPR015947">
    <property type="entry name" value="PUA-like_sf"/>
</dbReference>
<evidence type="ECO:0000256" key="9">
    <source>
        <dbReference type="ARBA" id="ARBA00022691"/>
    </source>
</evidence>
<dbReference type="PANTHER" id="PTHR30027:SF3">
    <property type="entry name" value="16S RRNA (URACIL(1498)-N(3))-METHYLTRANSFERASE"/>
    <property type="match status" value="1"/>
</dbReference>
<feature type="domain" description="Ribosomal RNA small subunit methyltransferase E PUA-like" evidence="14">
    <location>
        <begin position="18"/>
        <end position="52"/>
    </location>
</feature>
<evidence type="ECO:0000259" key="14">
    <source>
        <dbReference type="Pfam" id="PF20260"/>
    </source>
</evidence>
<evidence type="ECO:0000256" key="5">
    <source>
        <dbReference type="ARBA" id="ARBA00022490"/>
    </source>
</evidence>
<organism evidence="15 16">
    <name type="scientific">Amedibacillus dolichus</name>
    <dbReference type="NCBI Taxonomy" id="31971"/>
    <lineage>
        <taxon>Bacteria</taxon>
        <taxon>Bacillati</taxon>
        <taxon>Bacillota</taxon>
        <taxon>Erysipelotrichia</taxon>
        <taxon>Erysipelotrichales</taxon>
        <taxon>Erysipelotrichaceae</taxon>
        <taxon>Amedibacillus</taxon>
    </lineage>
</organism>
<dbReference type="InterPro" id="IPR029026">
    <property type="entry name" value="tRNA_m1G_MTases_N"/>
</dbReference>
<keyword evidence="5 12" id="KW-0963">Cytoplasm</keyword>
<dbReference type="EC" id="2.1.1.193" evidence="3 12"/>
<keyword evidence="8 12" id="KW-0808">Transferase</keyword>
<accession>A0ABT7UBB3</accession>
<keyword evidence="16" id="KW-1185">Reference proteome</keyword>
<evidence type="ECO:0000313" key="16">
    <source>
        <dbReference type="Proteomes" id="UP001529340"/>
    </source>
</evidence>
<evidence type="ECO:0000256" key="8">
    <source>
        <dbReference type="ARBA" id="ARBA00022679"/>
    </source>
</evidence>
<dbReference type="Gene3D" id="3.40.1280.10">
    <property type="match status" value="1"/>
</dbReference>
<dbReference type="Pfam" id="PF20260">
    <property type="entry name" value="PUA_4"/>
    <property type="match status" value="1"/>
</dbReference>
<evidence type="ECO:0000256" key="2">
    <source>
        <dbReference type="ARBA" id="ARBA00005528"/>
    </source>
</evidence>
<dbReference type="RefSeq" id="WP_289607345.1">
    <property type="nucleotide sequence ID" value="NZ_JAUDCG010000014.1"/>
</dbReference>
<dbReference type="InterPro" id="IPR046886">
    <property type="entry name" value="RsmE_MTase_dom"/>
</dbReference>
<evidence type="ECO:0000256" key="12">
    <source>
        <dbReference type="PIRNR" id="PIRNR015601"/>
    </source>
</evidence>
<comment type="caution">
    <text evidence="15">The sequence shown here is derived from an EMBL/GenBank/DDBJ whole genome shotgun (WGS) entry which is preliminary data.</text>
</comment>
<dbReference type="EMBL" id="JAUDCG010000014">
    <property type="protein sequence ID" value="MDM8156879.1"/>
    <property type="molecule type" value="Genomic_DNA"/>
</dbReference>
<feature type="domain" description="Ribosomal RNA small subunit methyltransferase E methyltransferase" evidence="13">
    <location>
        <begin position="75"/>
        <end position="235"/>
    </location>
</feature>
<comment type="catalytic activity">
    <reaction evidence="11 12">
        <text>uridine(1498) in 16S rRNA + S-adenosyl-L-methionine = N(3)-methyluridine(1498) in 16S rRNA + S-adenosyl-L-homocysteine + H(+)</text>
        <dbReference type="Rhea" id="RHEA:42920"/>
        <dbReference type="Rhea" id="RHEA-COMP:10283"/>
        <dbReference type="Rhea" id="RHEA-COMP:10284"/>
        <dbReference type="ChEBI" id="CHEBI:15378"/>
        <dbReference type="ChEBI" id="CHEBI:57856"/>
        <dbReference type="ChEBI" id="CHEBI:59789"/>
        <dbReference type="ChEBI" id="CHEBI:65315"/>
        <dbReference type="ChEBI" id="CHEBI:74502"/>
        <dbReference type="EC" id="2.1.1.193"/>
    </reaction>
</comment>
<dbReference type="Pfam" id="PF04452">
    <property type="entry name" value="Methyltrans_RNA"/>
    <property type="match status" value="1"/>
</dbReference>
<dbReference type="PANTHER" id="PTHR30027">
    <property type="entry name" value="RIBOSOMAL RNA SMALL SUBUNIT METHYLTRANSFERASE E"/>
    <property type="match status" value="1"/>
</dbReference>
<dbReference type="SUPFAM" id="SSF75217">
    <property type="entry name" value="alpha/beta knot"/>
    <property type="match status" value="1"/>
</dbReference>
<dbReference type="NCBIfam" id="NF008692">
    <property type="entry name" value="PRK11713.1-5"/>
    <property type="match status" value="1"/>
</dbReference>
<dbReference type="GO" id="GO:0032259">
    <property type="term" value="P:methylation"/>
    <property type="evidence" value="ECO:0007669"/>
    <property type="project" value="UniProtKB-KW"/>
</dbReference>
<dbReference type="SUPFAM" id="SSF88697">
    <property type="entry name" value="PUA domain-like"/>
    <property type="match status" value="1"/>
</dbReference>
<sequence length="245" mass="27464">MQQYFVEQPLVLHKEQPLTNDQCHHILHVMRMRSGDVVRLADDSGAVMLAELRVQEGRVWALPTAIVPAAQEGAPITLIMGLIKGERWEWAIQKAAELGAARIVPLQSRYCVVRLAEEKLEKKLARWQTIAREASEQCKRSTIMKVERPITMRELADVRSEQNLIAYERCDATSRSLAGALRGHSPASISVMIGCEGGFSEEEAMQAKELGFAWVSLGPRILRAETAAMAVLANISYEWESRDIR</sequence>
<protein>
    <recommendedName>
        <fullName evidence="4 12">Ribosomal RNA small subunit methyltransferase E</fullName>
        <ecNumber evidence="3 12">2.1.1.193</ecNumber>
    </recommendedName>
</protein>
<name>A0ABT7UBB3_9FIRM</name>
<dbReference type="CDD" id="cd18084">
    <property type="entry name" value="RsmE-like"/>
    <property type="match status" value="1"/>
</dbReference>
<gene>
    <name evidence="15" type="ORF">QUV96_04415</name>
</gene>
<proteinExistence type="inferred from homology"/>
<evidence type="ECO:0000313" key="15">
    <source>
        <dbReference type="EMBL" id="MDM8156879.1"/>
    </source>
</evidence>
<evidence type="ECO:0000256" key="6">
    <source>
        <dbReference type="ARBA" id="ARBA00022552"/>
    </source>
</evidence>
<dbReference type="InterPro" id="IPR006700">
    <property type="entry name" value="RsmE"/>
</dbReference>
<evidence type="ECO:0000256" key="10">
    <source>
        <dbReference type="ARBA" id="ARBA00025699"/>
    </source>
</evidence>
<evidence type="ECO:0000259" key="13">
    <source>
        <dbReference type="Pfam" id="PF04452"/>
    </source>
</evidence>